<proteinExistence type="predicted"/>
<sequence>MPSRGAQRRRAVGISVGRGAQARTAGSRGARVRLAELLRGRNLAQVRASLDAEGHAPLPALFSAARCGQLLRDPEPWFELTRLVKDECQPLACDEAPDEGHALVLVALLCDAHAFSGGEIVMTEQRPRMQSRPMVSPLQRGDAVLIAAGARQVQGSRGAYRAIVRYGVARVREGCRQGLHAVFAADPHF</sequence>
<dbReference type="OrthoDB" id="9781972at2"/>
<keyword evidence="2" id="KW-1185">Reference proteome</keyword>
<evidence type="ECO:0000313" key="2">
    <source>
        <dbReference type="Proteomes" id="UP000194161"/>
    </source>
</evidence>
<evidence type="ECO:0000313" key="1">
    <source>
        <dbReference type="EMBL" id="ARP97229.1"/>
    </source>
</evidence>
<dbReference type="KEGG" id="bgm:CAL15_01675"/>
<gene>
    <name evidence="1" type="ORF">CAL15_01675</name>
</gene>
<accession>A0A1W6ZIT6</accession>
<reference evidence="1 2" key="1">
    <citation type="submission" date="2017-05" db="EMBL/GenBank/DDBJ databases">
        <title>Complete and WGS of Bordetella genogroups.</title>
        <authorList>
            <person name="Spilker T."/>
            <person name="LiPuma J."/>
        </authorList>
    </citation>
    <scope>NUCLEOTIDE SEQUENCE [LARGE SCALE GENOMIC DNA]</scope>
    <source>
        <strain evidence="1 2">AU7206</strain>
    </source>
</reference>
<dbReference type="STRING" id="463040.CAL15_01675"/>
<organism evidence="1 2">
    <name type="scientific">Bordetella genomosp. 13</name>
    <dbReference type="NCBI Taxonomy" id="463040"/>
    <lineage>
        <taxon>Bacteria</taxon>
        <taxon>Pseudomonadati</taxon>
        <taxon>Pseudomonadota</taxon>
        <taxon>Betaproteobacteria</taxon>
        <taxon>Burkholderiales</taxon>
        <taxon>Alcaligenaceae</taxon>
        <taxon>Bordetella</taxon>
    </lineage>
</organism>
<name>A0A1W6ZIT6_9BORD</name>
<dbReference type="Proteomes" id="UP000194161">
    <property type="component" value="Chromosome"/>
</dbReference>
<dbReference type="EMBL" id="CP021111">
    <property type="protein sequence ID" value="ARP97229.1"/>
    <property type="molecule type" value="Genomic_DNA"/>
</dbReference>
<dbReference type="InterPro" id="IPR018655">
    <property type="entry name" value="DUF2086"/>
</dbReference>
<protein>
    <submittedName>
        <fullName evidence="1">Uncharacterized protein</fullName>
    </submittedName>
</protein>
<dbReference type="AlphaFoldDB" id="A0A1W6ZIT6"/>
<dbReference type="Pfam" id="PF09859">
    <property type="entry name" value="Oxygenase-NA"/>
    <property type="match status" value="1"/>
</dbReference>